<name>A0A1X1IX96_STROR</name>
<sequence>MIQAINLDSSFWFKGTGKKIQKIRDLVEGFNSDTAQPAEQTVYENYFFIALYSLWESEVYGVVYEIFQRYPMALTTEKFIEEYYKNIFSTRSKRTKEKMDTLGFKKILEISEIIKEKDLFFDTNNLWYSTLKDLFKKCDFNIEFLEAYFSQNDLSDLLVTKLSSIEFDVSGDEFRPERNVESYIDFLVSQRNSIAHSFKSPTGARFDKEVWLSLLDLFLEIFSALDNFLQDEILIKLLSNNFPELEEITNFEKVATKKSNSKKMKVNIKLNAGRFEPEEGAICVFMNKDISGFKKIKKFKIIKKETFTAIGYDYRLELEELYKTGTIRRNEGSLRFFTIK</sequence>
<dbReference type="Proteomes" id="UP000194008">
    <property type="component" value="Unassembled WGS sequence"/>
</dbReference>
<proteinExistence type="predicted"/>
<protein>
    <recommendedName>
        <fullName evidence="1">RiboL-PSP-HEPN domain-containing protein</fullName>
    </recommendedName>
</protein>
<dbReference type="AlphaFoldDB" id="A0A1X1IX96"/>
<evidence type="ECO:0000259" key="1">
    <source>
        <dbReference type="Pfam" id="PF18735"/>
    </source>
</evidence>
<dbReference type="Pfam" id="PF18735">
    <property type="entry name" value="HEPN_RiboL-PSP"/>
    <property type="match status" value="1"/>
</dbReference>
<organism evidence="2 3">
    <name type="scientific">Streptococcus oralis subsp. dentisani</name>
    <dbReference type="NCBI Taxonomy" id="1458253"/>
    <lineage>
        <taxon>Bacteria</taxon>
        <taxon>Bacillati</taxon>
        <taxon>Bacillota</taxon>
        <taxon>Bacilli</taxon>
        <taxon>Lactobacillales</taxon>
        <taxon>Streptococcaceae</taxon>
        <taxon>Streptococcus</taxon>
    </lineage>
</organism>
<dbReference type="InterPro" id="IPR041519">
    <property type="entry name" value="HEPN_RiboL-PSP"/>
</dbReference>
<gene>
    <name evidence="2" type="ORF">B7709_05650</name>
</gene>
<reference evidence="2 3" key="1">
    <citation type="journal article" date="2016" name="Eur. J. Clin. Microbiol. Infect. Dis.">
        <title>Whole genome sequencing as a tool for phylogenetic analysis of clinical strains of Mitis group streptococci.</title>
        <authorList>
            <person name="Rasmussen L.H."/>
            <person name="Dargis R."/>
            <person name="Hojholt K."/>
            <person name="Christensen J.J."/>
            <person name="Skovgaard O."/>
            <person name="Justesen U.S."/>
            <person name="Rosenvinge F.S."/>
            <person name="Moser C."/>
            <person name="Lukjancenko O."/>
            <person name="Rasmussen S."/>
            <person name="Nielsen X.C."/>
        </authorList>
    </citation>
    <scope>NUCLEOTIDE SEQUENCE [LARGE SCALE GENOMIC DNA]</scope>
    <source>
        <strain evidence="2 3">Y_5914_11</strain>
    </source>
</reference>
<comment type="caution">
    <text evidence="2">The sequence shown here is derived from an EMBL/GenBank/DDBJ whole genome shotgun (WGS) entry which is preliminary data.</text>
</comment>
<feature type="domain" description="RiboL-PSP-HEPN" evidence="1">
    <location>
        <begin position="20"/>
        <end position="230"/>
    </location>
</feature>
<accession>A0A1X1IX96</accession>
<evidence type="ECO:0000313" key="3">
    <source>
        <dbReference type="Proteomes" id="UP000194008"/>
    </source>
</evidence>
<evidence type="ECO:0000313" key="2">
    <source>
        <dbReference type="EMBL" id="ORO77782.1"/>
    </source>
</evidence>
<dbReference type="RefSeq" id="WP_084972042.1">
    <property type="nucleotide sequence ID" value="NZ_NCUW01000029.1"/>
</dbReference>
<dbReference type="EMBL" id="NCUW01000029">
    <property type="protein sequence ID" value="ORO77782.1"/>
    <property type="molecule type" value="Genomic_DNA"/>
</dbReference>